<dbReference type="EMBL" id="AMFJ01000180">
    <property type="protein sequence ID" value="EKE29411.1"/>
    <property type="molecule type" value="Genomic_DNA"/>
</dbReference>
<dbReference type="Gene3D" id="1.10.10.10">
    <property type="entry name" value="Winged helix-like DNA-binding domain superfamily/Winged helix DNA-binding domain"/>
    <property type="match status" value="1"/>
</dbReference>
<protein>
    <recommendedName>
        <fullName evidence="3">Transcription regulator TrmB N-terminal domain-containing protein</fullName>
    </recommendedName>
</protein>
<accession>K2FE34</accession>
<dbReference type="AlphaFoldDB" id="K2FE34"/>
<reference evidence="2" key="1">
    <citation type="journal article" date="2012" name="Science">
        <title>Fermentation, hydrogen, and sulfur metabolism in multiple uncultivated bacterial phyla.</title>
        <authorList>
            <person name="Wrighton K.C."/>
            <person name="Thomas B.C."/>
            <person name="Sharon I."/>
            <person name="Miller C.S."/>
            <person name="Castelle C.J."/>
            <person name="VerBerkmoes N.C."/>
            <person name="Wilkins M.J."/>
            <person name="Hettich R.L."/>
            <person name="Lipton M.S."/>
            <person name="Williams K.H."/>
            <person name="Long P.E."/>
            <person name="Banfield J.F."/>
        </authorList>
    </citation>
    <scope>NUCLEOTIDE SEQUENCE [LARGE SCALE GENOMIC DNA]</scope>
</reference>
<gene>
    <name evidence="2" type="ORF">ACD_2C00180G0004</name>
</gene>
<feature type="coiled-coil region" evidence="1">
    <location>
        <begin position="77"/>
        <end position="104"/>
    </location>
</feature>
<name>K2FE34_9BACT</name>
<proteinExistence type="predicted"/>
<evidence type="ECO:0000313" key="2">
    <source>
        <dbReference type="EMBL" id="EKE29411.1"/>
    </source>
</evidence>
<organism evidence="2">
    <name type="scientific">uncultured bacterium</name>
    <name type="common">gcode 4</name>
    <dbReference type="NCBI Taxonomy" id="1234023"/>
    <lineage>
        <taxon>Bacteria</taxon>
        <taxon>environmental samples</taxon>
    </lineage>
</organism>
<evidence type="ECO:0000256" key="1">
    <source>
        <dbReference type="SAM" id="Coils"/>
    </source>
</evidence>
<sequence length="251" mass="30256">MLETILQNLWYKELEIKIFLCSASLGISPASTIAKKTLIKRTTCYQILEQLCQKRIVKRHLKAKMKFYEAISLDELSSFLKSSIDDLQKNYSDLEQNKQDLEKLYQKNIWGTQISFYEWFDDIKLIYDSILEAEDKEIYSLTNRDFVMKKHPLKEYWDKYFLRRIAKEKYSYTISSRPEWAAEIESNPDKLRKTLKVPDSELSVYWDIKVSWNTFAIVSQHEWRIFWVTIENEWIAKMFKSLIKELWNKHS</sequence>
<evidence type="ECO:0008006" key="3">
    <source>
        <dbReference type="Google" id="ProtNLM"/>
    </source>
</evidence>
<keyword evidence="1" id="KW-0175">Coiled coil</keyword>
<dbReference type="InterPro" id="IPR036388">
    <property type="entry name" value="WH-like_DNA-bd_sf"/>
</dbReference>
<comment type="caution">
    <text evidence="2">The sequence shown here is derived from an EMBL/GenBank/DDBJ whole genome shotgun (WGS) entry which is preliminary data.</text>
</comment>